<dbReference type="Proteomes" id="UP000095552">
    <property type="component" value="Unassembled WGS sequence"/>
</dbReference>
<dbReference type="AlphaFoldDB" id="A0A1E5T398"/>
<organism evidence="2 3">
    <name type="scientific">Roseivirga misakiensis</name>
    <dbReference type="NCBI Taxonomy" id="1563681"/>
    <lineage>
        <taxon>Bacteria</taxon>
        <taxon>Pseudomonadati</taxon>
        <taxon>Bacteroidota</taxon>
        <taxon>Cytophagia</taxon>
        <taxon>Cytophagales</taxon>
        <taxon>Roseivirgaceae</taxon>
        <taxon>Roseivirga</taxon>
    </lineage>
</organism>
<evidence type="ECO:0000313" key="3">
    <source>
        <dbReference type="Proteomes" id="UP000095552"/>
    </source>
</evidence>
<dbReference type="Gene3D" id="3.40.50.1820">
    <property type="entry name" value="alpha/beta hydrolase"/>
    <property type="match status" value="1"/>
</dbReference>
<evidence type="ECO:0000259" key="1">
    <source>
        <dbReference type="Pfam" id="PF00561"/>
    </source>
</evidence>
<reference evidence="2 3" key="1">
    <citation type="submission" date="2016-08" db="EMBL/GenBank/DDBJ databases">
        <title>Draft genome of Fabibacter sp. strain SK-8.</title>
        <authorList>
            <person name="Wong S.-K."/>
            <person name="Hamasaki K."/>
            <person name="Yoshizawa S."/>
        </authorList>
    </citation>
    <scope>NUCLEOTIDE SEQUENCE [LARGE SCALE GENOMIC DNA]</scope>
    <source>
        <strain evidence="2 3">SK-8</strain>
    </source>
</reference>
<comment type="caution">
    <text evidence="2">The sequence shown here is derived from an EMBL/GenBank/DDBJ whole genome shotgun (WGS) entry which is preliminary data.</text>
</comment>
<sequence length="227" mass="25196">MKEPLILLHGAIGGITTLEGLKNAMELHFDIYSFNFSGHGKAEFSSKGFGIEVFADELSEFIRENNLIKPKIFGYSMGGYVALFLASTQPSLIGKIATLGTKFNWNPQSAALESSRLEPEVMKEKIPAYTDYLIKTHGYKWDELVIKTAQMMVELGDFPLLSSAQLEKIECDVRIMRGDQDTMVAAEESQNAARGISAASYFELPNTKHPIEKVDGSLLAKELLSFF</sequence>
<protein>
    <recommendedName>
        <fullName evidence="1">AB hydrolase-1 domain-containing protein</fullName>
    </recommendedName>
</protein>
<dbReference type="Pfam" id="PF00561">
    <property type="entry name" value="Abhydrolase_1"/>
    <property type="match status" value="1"/>
</dbReference>
<dbReference type="PANTHER" id="PTHR43433:SF4">
    <property type="entry name" value="NON-HEME CHLOROPEROXIDASE-RELATED"/>
    <property type="match status" value="1"/>
</dbReference>
<dbReference type="OrthoDB" id="9791779at2"/>
<proteinExistence type="predicted"/>
<feature type="domain" description="AB hydrolase-1" evidence="1">
    <location>
        <begin position="4"/>
        <end position="107"/>
    </location>
</feature>
<dbReference type="PANTHER" id="PTHR43433">
    <property type="entry name" value="HYDROLASE, ALPHA/BETA FOLD FAMILY PROTEIN"/>
    <property type="match status" value="1"/>
</dbReference>
<dbReference type="RefSeq" id="WP_069834768.1">
    <property type="nucleotide sequence ID" value="NZ_MDGQ01000004.1"/>
</dbReference>
<dbReference type="InterPro" id="IPR000073">
    <property type="entry name" value="AB_hydrolase_1"/>
</dbReference>
<name>A0A1E5T398_9BACT</name>
<gene>
    <name evidence="2" type="ORF">BFP71_06955</name>
</gene>
<dbReference type="EMBL" id="MDGQ01000004">
    <property type="protein sequence ID" value="OEK05850.1"/>
    <property type="molecule type" value="Genomic_DNA"/>
</dbReference>
<evidence type="ECO:0000313" key="2">
    <source>
        <dbReference type="EMBL" id="OEK05850.1"/>
    </source>
</evidence>
<dbReference type="InterPro" id="IPR050471">
    <property type="entry name" value="AB_hydrolase"/>
</dbReference>
<keyword evidence="3" id="KW-1185">Reference proteome</keyword>
<dbReference type="SUPFAM" id="SSF53474">
    <property type="entry name" value="alpha/beta-Hydrolases"/>
    <property type="match status" value="1"/>
</dbReference>
<dbReference type="STRING" id="1563681.BFP71_06955"/>
<accession>A0A1E5T398</accession>
<dbReference type="InterPro" id="IPR029058">
    <property type="entry name" value="AB_hydrolase_fold"/>
</dbReference>